<evidence type="ECO:0000313" key="2">
    <source>
        <dbReference type="Proteomes" id="UP001430377"/>
    </source>
</evidence>
<keyword evidence="2" id="KW-1185">Reference proteome</keyword>
<dbReference type="EMBL" id="RKLR01000007">
    <property type="protein sequence ID" value="MBX0324553.1"/>
    <property type="molecule type" value="Genomic_DNA"/>
</dbReference>
<dbReference type="RefSeq" id="WP_220619508.1">
    <property type="nucleotide sequence ID" value="NZ_RKLR01000007.1"/>
</dbReference>
<dbReference type="AlphaFoldDB" id="A0AAW4PW19"/>
<organism evidence="1 2">
    <name type="scientific">Haloarcula rubra</name>
    <dbReference type="NCBI Taxonomy" id="2487747"/>
    <lineage>
        <taxon>Archaea</taxon>
        <taxon>Methanobacteriati</taxon>
        <taxon>Methanobacteriota</taxon>
        <taxon>Stenosarchaea group</taxon>
        <taxon>Halobacteria</taxon>
        <taxon>Halobacteriales</taxon>
        <taxon>Haloarculaceae</taxon>
        <taxon>Haloarcula</taxon>
    </lineage>
</organism>
<protein>
    <recommendedName>
        <fullName evidence="3">Transcriptional regulator</fullName>
    </recommendedName>
</protein>
<evidence type="ECO:0000313" key="1">
    <source>
        <dbReference type="EMBL" id="MBX0324553.1"/>
    </source>
</evidence>
<reference evidence="1 2" key="1">
    <citation type="submission" date="2021-06" db="EMBL/GenBank/DDBJ databases">
        <title>Halomicroarcula sp. a new haloarchaeum isolated from saline soil.</title>
        <authorList>
            <person name="Duran-Viseras A."/>
            <person name="Sanchez-Porro C."/>
            <person name="Ventosa A."/>
        </authorList>
    </citation>
    <scope>NUCLEOTIDE SEQUENCE [LARGE SCALE GENOMIC DNA]</scope>
    <source>
        <strain evidence="1 2">F13</strain>
    </source>
</reference>
<accession>A0AAW4PW19</accession>
<gene>
    <name evidence="1" type="ORF">EGH21_16105</name>
</gene>
<name>A0AAW4PW19_9EURY</name>
<sequence>MFEEAAHEETVDTGWGHVASHDGAPAVIDAILRLDTDATYTKTELSDEAGVPLKTLYLDGTLDHLVEMGFLEKEVTEGEEVRFGVDTETSVYRAAVAFDDAIADRLASEE</sequence>
<evidence type="ECO:0008006" key="3">
    <source>
        <dbReference type="Google" id="ProtNLM"/>
    </source>
</evidence>
<proteinExistence type="predicted"/>
<comment type="caution">
    <text evidence="1">The sequence shown here is derived from an EMBL/GenBank/DDBJ whole genome shotgun (WGS) entry which is preliminary data.</text>
</comment>
<dbReference type="Proteomes" id="UP001430377">
    <property type="component" value="Unassembled WGS sequence"/>
</dbReference>